<dbReference type="Proteomes" id="UP000642125">
    <property type="component" value="Unassembled WGS sequence"/>
</dbReference>
<keyword evidence="5" id="KW-1185">Reference proteome</keyword>
<dbReference type="Pfam" id="PF01590">
    <property type="entry name" value="GAF"/>
    <property type="match status" value="1"/>
</dbReference>
<dbReference type="Pfam" id="PF13185">
    <property type="entry name" value="GAF_2"/>
    <property type="match status" value="1"/>
</dbReference>
<keyword evidence="1" id="KW-0378">Hydrolase</keyword>
<evidence type="ECO:0000313" key="4">
    <source>
        <dbReference type="EMBL" id="GIG37485.1"/>
    </source>
</evidence>
<comment type="caution">
    <text evidence="4">The sequence shown here is derived from an EMBL/GenBank/DDBJ whole genome shotgun (WGS) entry which is preliminary data.</text>
</comment>
<evidence type="ECO:0000259" key="2">
    <source>
        <dbReference type="SMART" id="SM00065"/>
    </source>
</evidence>
<name>A0A919PAL9_9CELL</name>
<dbReference type="SMART" id="SM00065">
    <property type="entry name" value="GAF"/>
    <property type="match status" value="2"/>
</dbReference>
<organism evidence="4 5">
    <name type="scientific">Cellulomonas pakistanensis</name>
    <dbReference type="NCBI Taxonomy" id="992287"/>
    <lineage>
        <taxon>Bacteria</taxon>
        <taxon>Bacillati</taxon>
        <taxon>Actinomycetota</taxon>
        <taxon>Actinomycetes</taxon>
        <taxon>Micrococcales</taxon>
        <taxon>Cellulomonadaceae</taxon>
        <taxon>Cellulomonas</taxon>
    </lineage>
</organism>
<gene>
    <name evidence="4" type="ORF">Cpa01nite_28660</name>
</gene>
<dbReference type="SUPFAM" id="SSF55781">
    <property type="entry name" value="GAF domain-like"/>
    <property type="match status" value="2"/>
</dbReference>
<dbReference type="InterPro" id="IPR052016">
    <property type="entry name" value="Bact_Sigma-Reg"/>
</dbReference>
<protein>
    <recommendedName>
        <fullName evidence="6">PPM-type phosphatase domain-containing protein</fullName>
    </recommendedName>
</protein>
<evidence type="ECO:0000256" key="1">
    <source>
        <dbReference type="ARBA" id="ARBA00022801"/>
    </source>
</evidence>
<dbReference type="InterPro" id="IPR029016">
    <property type="entry name" value="GAF-like_dom_sf"/>
</dbReference>
<dbReference type="EMBL" id="BONO01000023">
    <property type="protein sequence ID" value="GIG37485.1"/>
    <property type="molecule type" value="Genomic_DNA"/>
</dbReference>
<dbReference type="Gene3D" id="3.30.450.40">
    <property type="match status" value="2"/>
</dbReference>
<dbReference type="AlphaFoldDB" id="A0A919PAL9"/>
<dbReference type="PANTHER" id="PTHR43156:SF2">
    <property type="entry name" value="STAGE II SPORULATION PROTEIN E"/>
    <property type="match status" value="1"/>
</dbReference>
<feature type="domain" description="GAF" evidence="2">
    <location>
        <begin position="20"/>
        <end position="166"/>
    </location>
</feature>
<proteinExistence type="predicted"/>
<dbReference type="SMART" id="SM00331">
    <property type="entry name" value="PP2C_SIG"/>
    <property type="match status" value="1"/>
</dbReference>
<dbReference type="GO" id="GO:0016791">
    <property type="term" value="F:phosphatase activity"/>
    <property type="evidence" value="ECO:0007669"/>
    <property type="project" value="TreeGrafter"/>
</dbReference>
<dbReference type="PANTHER" id="PTHR43156">
    <property type="entry name" value="STAGE II SPORULATION PROTEIN E-RELATED"/>
    <property type="match status" value="1"/>
</dbReference>
<reference evidence="4" key="1">
    <citation type="submission" date="2021-01" db="EMBL/GenBank/DDBJ databases">
        <title>Whole genome shotgun sequence of Cellulomonas pakistanensis NBRC 110800.</title>
        <authorList>
            <person name="Komaki H."/>
            <person name="Tamura T."/>
        </authorList>
    </citation>
    <scope>NUCLEOTIDE SEQUENCE</scope>
    <source>
        <strain evidence="4">NBRC 110800</strain>
    </source>
</reference>
<dbReference type="SUPFAM" id="SSF81606">
    <property type="entry name" value="PP2C-like"/>
    <property type="match status" value="1"/>
</dbReference>
<evidence type="ECO:0008006" key="6">
    <source>
        <dbReference type="Google" id="ProtNLM"/>
    </source>
</evidence>
<dbReference type="InterPro" id="IPR003018">
    <property type="entry name" value="GAF"/>
</dbReference>
<feature type="domain" description="GAF" evidence="2">
    <location>
        <begin position="194"/>
        <end position="349"/>
    </location>
</feature>
<dbReference type="Pfam" id="PF07228">
    <property type="entry name" value="SpoIIE"/>
    <property type="match status" value="1"/>
</dbReference>
<accession>A0A919PAL9</accession>
<sequence length="601" mass="63900">MPHWSVATTDLPLPTVPCPGADPELERFGRLAAGHLGAPVALVSVLTDTEQLILGAVGLPPDLEAARRLPLTHALCLEVVRREEAVVVPDARDDPALAAHGAVTDLDVVAYVGCPLRDDEGKVVGALCAIDTAARAWTDEQVAYLADLAAACTSELRLRGERERARRTQRVATEAHRHGRLLLTMAEAFTAATTVAEVTRAVSRVAAIGLGATMSGVALLDADGHGLTYTSMDAFDGHGVEALRHAALTDDRPVAHVARTRVPLYFRDHTALVRRFPGMAGIDAGRDRPLPDGGRAVLPLVSRGRLLGVLTLGWPVPRDFRQENREVKAALAGYTAQALERALLLDQRRDVARTLQDAMLTALPQPDRFRLAASYLPAAQEDQVGGDWYDGLVLPDGDLVAVVGDVTGHDMDAAARMGQLRSTLRAFAWDRPDGAPSSWLARLDRADAGLGMGTVASALVARCAPLGTAADGTPGGTPGGVRVTWSNAGHPAPVLVRPGAGGRLLDPGSDLLLGVDPARDRRDHATDLRPGDTLLLYTDGLVERRDVALPHALERLAREAGRLADREPDRLVRELTAALVDGRPADDVAVLAVRVQAPDRR</sequence>
<evidence type="ECO:0000259" key="3">
    <source>
        <dbReference type="SMART" id="SM00331"/>
    </source>
</evidence>
<evidence type="ECO:0000313" key="5">
    <source>
        <dbReference type="Proteomes" id="UP000642125"/>
    </source>
</evidence>
<dbReference type="InterPro" id="IPR001932">
    <property type="entry name" value="PPM-type_phosphatase-like_dom"/>
</dbReference>
<dbReference type="Gene3D" id="3.60.40.10">
    <property type="entry name" value="PPM-type phosphatase domain"/>
    <property type="match status" value="1"/>
</dbReference>
<dbReference type="InterPro" id="IPR036457">
    <property type="entry name" value="PPM-type-like_dom_sf"/>
</dbReference>
<feature type="domain" description="PPM-type phosphatase" evidence="3">
    <location>
        <begin position="369"/>
        <end position="595"/>
    </location>
</feature>